<organism evidence="1 2">
    <name type="scientific">Photobacterium galatheae</name>
    <dbReference type="NCBI Taxonomy" id="1654360"/>
    <lineage>
        <taxon>Bacteria</taxon>
        <taxon>Pseudomonadati</taxon>
        <taxon>Pseudomonadota</taxon>
        <taxon>Gammaproteobacteria</taxon>
        <taxon>Vibrionales</taxon>
        <taxon>Vibrionaceae</taxon>
        <taxon>Photobacterium</taxon>
    </lineage>
</organism>
<accession>A0A066RT90</accession>
<sequence length="191" mass="22420">MANTNNSVHVLTYRYFQEGTNTPKTSKLSIDIGIYHILKQNEEKLFPDFQYMPVKSKKDSTKSDRWLYVTAGKMKEAHPDVPFASYIREYLYTLIIDPDFLEGYEIDVNYVRIMCSKDSKSNTQIRFPAALYYALKSFFGEDEVDEIIEKTYANLRHESDDTGNYSYRLRHRLLEQVINPELDRVDAESLI</sequence>
<dbReference type="RefSeq" id="WP_036753833.1">
    <property type="nucleotide sequence ID" value="NZ_JAGSGC010000004.1"/>
</dbReference>
<dbReference type="EMBL" id="JMIB01000027">
    <property type="protein sequence ID" value="KDM90917.1"/>
    <property type="molecule type" value="Genomic_DNA"/>
</dbReference>
<comment type="caution">
    <text evidence="1">The sequence shown here is derived from an EMBL/GenBank/DDBJ whole genome shotgun (WGS) entry which is preliminary data.</text>
</comment>
<reference evidence="1 2" key="1">
    <citation type="submission" date="2014-04" db="EMBL/GenBank/DDBJ databases">
        <title>Draft genome sequence of Photobacterium halotolerans S2753: a solonamide, ngercheumicin and holomycin producer.</title>
        <authorList>
            <person name="Machado H.R."/>
            <person name="Gram L."/>
        </authorList>
    </citation>
    <scope>NUCLEOTIDE SEQUENCE [LARGE SCALE GENOMIC DNA]</scope>
    <source>
        <strain evidence="1 2">S2753</strain>
    </source>
</reference>
<evidence type="ECO:0000313" key="1">
    <source>
        <dbReference type="EMBL" id="KDM90917.1"/>
    </source>
</evidence>
<protein>
    <submittedName>
        <fullName evidence="1">Uncharacterized protein</fullName>
    </submittedName>
</protein>
<keyword evidence="2" id="KW-1185">Reference proteome</keyword>
<gene>
    <name evidence="1" type="ORF">EA58_14250</name>
</gene>
<name>A0A066RT90_9GAMM</name>
<proteinExistence type="predicted"/>
<dbReference type="AlphaFoldDB" id="A0A066RT90"/>
<evidence type="ECO:0000313" key="2">
    <source>
        <dbReference type="Proteomes" id="UP000027192"/>
    </source>
</evidence>
<dbReference type="Proteomes" id="UP000027192">
    <property type="component" value="Unassembled WGS sequence"/>
</dbReference>